<dbReference type="Proteomes" id="UP001530377">
    <property type="component" value="Unassembled WGS sequence"/>
</dbReference>
<dbReference type="AlphaFoldDB" id="A0ABD3RK44"/>
<protein>
    <submittedName>
        <fullName evidence="1">Uncharacterized protein</fullName>
    </submittedName>
</protein>
<sequence length="119" mass="13340">MSMQNTNPMKTPVTQMQGIEGTVALEADGTPAFIVNTCKHLIVSRHKNRNTMSDDNKRKHAKVIDGLSRPYNNTLLNVLKSFKEEPTPEKAEELLSMAEDLEGVHLGKYYGRNLLCIVI</sequence>
<dbReference type="EMBL" id="JALLPB020000293">
    <property type="protein sequence ID" value="KAL3810896.1"/>
    <property type="molecule type" value="Genomic_DNA"/>
</dbReference>
<gene>
    <name evidence="1" type="ORF">ACHAXA_000425</name>
</gene>
<name>A0ABD3RK44_9STRA</name>
<comment type="caution">
    <text evidence="1">The sequence shown here is derived from an EMBL/GenBank/DDBJ whole genome shotgun (WGS) entry which is preliminary data.</text>
</comment>
<evidence type="ECO:0000313" key="1">
    <source>
        <dbReference type="EMBL" id="KAL3810896.1"/>
    </source>
</evidence>
<keyword evidence="2" id="KW-1185">Reference proteome</keyword>
<reference evidence="1 2" key="1">
    <citation type="submission" date="2024-10" db="EMBL/GenBank/DDBJ databases">
        <title>Updated reference genomes for cyclostephanoid diatoms.</title>
        <authorList>
            <person name="Roberts W.R."/>
            <person name="Alverson A.J."/>
        </authorList>
    </citation>
    <scope>NUCLEOTIDE SEQUENCE [LARGE SCALE GENOMIC DNA]</scope>
    <source>
        <strain evidence="1 2">AJA228-03</strain>
    </source>
</reference>
<proteinExistence type="predicted"/>
<evidence type="ECO:0000313" key="2">
    <source>
        <dbReference type="Proteomes" id="UP001530377"/>
    </source>
</evidence>
<organism evidence="1 2">
    <name type="scientific">Cyclostephanos tholiformis</name>
    <dbReference type="NCBI Taxonomy" id="382380"/>
    <lineage>
        <taxon>Eukaryota</taxon>
        <taxon>Sar</taxon>
        <taxon>Stramenopiles</taxon>
        <taxon>Ochrophyta</taxon>
        <taxon>Bacillariophyta</taxon>
        <taxon>Coscinodiscophyceae</taxon>
        <taxon>Thalassiosirophycidae</taxon>
        <taxon>Stephanodiscales</taxon>
        <taxon>Stephanodiscaceae</taxon>
        <taxon>Cyclostephanos</taxon>
    </lineage>
</organism>
<accession>A0ABD3RK44</accession>